<protein>
    <recommendedName>
        <fullName evidence="5">Peptidase M12B domain-containing protein</fullName>
    </recommendedName>
</protein>
<reference evidence="4" key="1">
    <citation type="submission" date="2020-02" db="EMBL/GenBank/DDBJ databases">
        <authorList>
            <person name="Meier V. D."/>
        </authorList>
    </citation>
    <scope>NUCLEOTIDE SEQUENCE</scope>
    <source>
        <strain evidence="4">AVDCRST_MAG74</strain>
    </source>
</reference>
<feature type="region of interest" description="Disordered" evidence="2">
    <location>
        <begin position="490"/>
        <end position="509"/>
    </location>
</feature>
<evidence type="ECO:0000256" key="1">
    <source>
        <dbReference type="ARBA" id="ARBA00022729"/>
    </source>
</evidence>
<dbReference type="InterPro" id="IPR024079">
    <property type="entry name" value="MetalloPept_cat_dom_sf"/>
</dbReference>
<dbReference type="PANTHER" id="PTHR39431:SF1">
    <property type="entry name" value="FRPA_C-RELATED PROTEIN"/>
    <property type="match status" value="1"/>
</dbReference>
<gene>
    <name evidence="4" type="ORF">AVDCRST_MAG74-3286</name>
</gene>
<dbReference type="Gene3D" id="3.40.390.10">
    <property type="entry name" value="Collagenase (Catalytic Domain)"/>
    <property type="match status" value="1"/>
</dbReference>
<evidence type="ECO:0000256" key="2">
    <source>
        <dbReference type="SAM" id="MobiDB-lite"/>
    </source>
</evidence>
<evidence type="ECO:0008006" key="5">
    <source>
        <dbReference type="Google" id="ProtNLM"/>
    </source>
</evidence>
<dbReference type="PANTHER" id="PTHR39431">
    <property type="entry name" value="FRPA/C-RELATED PROTEIN"/>
    <property type="match status" value="1"/>
</dbReference>
<feature type="signal peptide" evidence="3">
    <location>
        <begin position="1"/>
        <end position="19"/>
    </location>
</feature>
<dbReference type="SUPFAM" id="SSF55486">
    <property type="entry name" value="Metalloproteases ('zincins'), catalytic domain"/>
    <property type="match status" value="1"/>
</dbReference>
<proteinExistence type="predicted"/>
<dbReference type="SUPFAM" id="SSF69318">
    <property type="entry name" value="Integrin alpha N-terminal domain"/>
    <property type="match status" value="1"/>
</dbReference>
<sequence>MKRTVFLLLLIFTAGAVYAAGQDRTASADKLWREIDDASLQRRQLPRPIIPDAYRTFTLDKTALGSVLRKAPMEFTEAARNNLPVVTIPMPDGAFARFYIEESPIFESGAAAKYPEIKTYRARGIDDPAATARFDFMPTGFHAIVLSTKGTILVDPYAIGDASNYISYFKSDAERNGEFACDVRNDGGVGEFTSIPDLFGDAPNVVSGANLRTYRLAVAATGEYTNVFRQSGDTDAQAKARALEQMALIMNRVNGVYEREVSITMRLVGNQDVIIYTDPATDPYTNENGAAMLSQNQSNLDSVIGTANYDIGHVFSTGGGGVASLRVPCGSGKARGVTGLPFPVGDPFAIDYVAHEIGHQFGGSHTFNVGNGSCGAQRSAGAAYETGSGITIMGYAGICSGQNLAGNSIDTFHVKSIEEIVSFSSGTGNVCAVATSTGNTPPDVTIEQTGLTIPKQTPFFMTATASDPNGDALTYDWQEYDLGAPALSAANNSDSDGQERPIFRPYLPTTDSTRTFPRLQYILNNANVPPTLTGSRLTGEILPSISRTMIFQVIVRDNRFNGGGVRSRAATVNIDATSGPFAITTPDTAVSWAGNSAQTVSWNVAGTDNATVNAQNVKISLSTDGGQTFPTILAASTANDGTETITVPNVNTSQARIKIEAVGNIFFDISGADFTIAASTTASRKLFDFDGDGKADVSVFRQAGGIWYLLQTQNGFTGAQFGTNNDKIVPADYDGDGKTDLAVFRSGVWYLQRSQLGFTGIQFGAADDIPAPADYDGDGKADVAVFRPSTGTWYLLQSQLGYTGIQFGQTGDKPVPADYDGDNKTDVAVFRDGTWYIQRSQLGFTGIQFGFGTDKAVPADYDGDGKSDVAVFRDGAWYIQRSQLGYVAVAFGQTGDLPAAADYDGDGKADVAVFRNGTWYIQQSQAGFTGVAFGTTSDIPVPNAFVY</sequence>
<dbReference type="InterPro" id="IPR028994">
    <property type="entry name" value="Integrin_alpha_N"/>
</dbReference>
<dbReference type="Pfam" id="PF13583">
    <property type="entry name" value="Reprolysin_4"/>
    <property type="match status" value="1"/>
</dbReference>
<dbReference type="Pfam" id="PF13517">
    <property type="entry name" value="FG-GAP_3"/>
    <property type="match status" value="3"/>
</dbReference>
<keyword evidence="1 3" id="KW-0732">Signal</keyword>
<evidence type="ECO:0000313" key="4">
    <source>
        <dbReference type="EMBL" id="CAA9421668.1"/>
    </source>
</evidence>
<name>A0A6J4PNT6_9BACT</name>
<accession>A0A6J4PNT6</accession>
<dbReference type="EMBL" id="CADCUR010000275">
    <property type="protein sequence ID" value="CAA9421668.1"/>
    <property type="molecule type" value="Genomic_DNA"/>
</dbReference>
<dbReference type="AlphaFoldDB" id="A0A6J4PNT6"/>
<organism evidence="4">
    <name type="scientific">uncultured Pyrinomonadaceae bacterium</name>
    <dbReference type="NCBI Taxonomy" id="2283094"/>
    <lineage>
        <taxon>Bacteria</taxon>
        <taxon>Pseudomonadati</taxon>
        <taxon>Acidobacteriota</taxon>
        <taxon>Blastocatellia</taxon>
        <taxon>Blastocatellales</taxon>
        <taxon>Pyrinomonadaceae</taxon>
        <taxon>environmental samples</taxon>
    </lineage>
</organism>
<dbReference type="InterPro" id="IPR013517">
    <property type="entry name" value="FG-GAP"/>
</dbReference>
<feature type="chain" id="PRO_5027115169" description="Peptidase M12B domain-containing protein" evidence="3">
    <location>
        <begin position="20"/>
        <end position="947"/>
    </location>
</feature>
<dbReference type="GO" id="GO:0008237">
    <property type="term" value="F:metallopeptidase activity"/>
    <property type="evidence" value="ECO:0007669"/>
    <property type="project" value="InterPro"/>
</dbReference>
<evidence type="ECO:0000256" key="3">
    <source>
        <dbReference type="SAM" id="SignalP"/>
    </source>
</evidence>